<dbReference type="PROSITE" id="PS50905">
    <property type="entry name" value="FERRITIN_LIKE"/>
    <property type="match status" value="1"/>
</dbReference>
<keyword evidence="2" id="KW-0408">Iron</keyword>
<evidence type="ECO:0000259" key="3">
    <source>
        <dbReference type="PROSITE" id="PS50905"/>
    </source>
</evidence>
<feature type="domain" description="Ferritin-like diiron" evidence="3">
    <location>
        <begin position="35"/>
        <end position="182"/>
    </location>
</feature>
<dbReference type="EMBL" id="CP060714">
    <property type="protein sequence ID" value="QNN57088.1"/>
    <property type="molecule type" value="Genomic_DNA"/>
</dbReference>
<dbReference type="RefSeq" id="WP_187597353.1">
    <property type="nucleotide sequence ID" value="NZ_CP060714.1"/>
</dbReference>
<evidence type="ECO:0000256" key="2">
    <source>
        <dbReference type="ARBA" id="ARBA00023004"/>
    </source>
</evidence>
<dbReference type="CDD" id="cd00657">
    <property type="entry name" value="Ferritin_like"/>
    <property type="match status" value="1"/>
</dbReference>
<dbReference type="InterPro" id="IPR008331">
    <property type="entry name" value="Ferritin_DPS_dom"/>
</dbReference>
<dbReference type="SUPFAM" id="SSF47240">
    <property type="entry name" value="Ferritin-like"/>
    <property type="match status" value="1"/>
</dbReference>
<dbReference type="Proteomes" id="UP000515811">
    <property type="component" value="Chromosome"/>
</dbReference>
<dbReference type="GO" id="GO:0004322">
    <property type="term" value="F:ferroxidase activity"/>
    <property type="evidence" value="ECO:0007669"/>
    <property type="project" value="TreeGrafter"/>
</dbReference>
<dbReference type="InterPro" id="IPR009078">
    <property type="entry name" value="Ferritin-like_SF"/>
</dbReference>
<reference evidence="4 5" key="1">
    <citation type="submission" date="2020-08" db="EMBL/GenBank/DDBJ databases">
        <title>Genome sequence of Diaphorobacter ruginosibacter DSM 27467T.</title>
        <authorList>
            <person name="Hyun D.-W."/>
            <person name="Bae J.-W."/>
        </authorList>
    </citation>
    <scope>NUCLEOTIDE SEQUENCE [LARGE SCALE GENOMIC DNA]</scope>
    <source>
        <strain evidence="4 5">DSM 27467</strain>
    </source>
</reference>
<keyword evidence="1" id="KW-0409">Iron storage</keyword>
<sequence length="182" mass="20738">MANTSSNKQKLQLDQKRLDAAKQSLDQGAVTPDFGPYREDIIRLLNDALATEMVCVLRYKRHHFTATGLESPAIAGEFLQHAVEEQQHADMICKRIVQLGGEPDLNPDTLTRRSHADYNEQLELHEMIRANLVAERVAIEAYTQIIELVGDKDPTTRRMIEQILEMEQDHADELSDWMNKAS</sequence>
<dbReference type="InterPro" id="IPR012347">
    <property type="entry name" value="Ferritin-like"/>
</dbReference>
<dbReference type="GO" id="GO:0006879">
    <property type="term" value="P:intracellular iron ion homeostasis"/>
    <property type="evidence" value="ECO:0007669"/>
    <property type="project" value="UniProtKB-KW"/>
</dbReference>
<organism evidence="4 5">
    <name type="scientific">Diaphorobacter ruginosibacter</name>
    <dbReference type="NCBI Taxonomy" id="1715720"/>
    <lineage>
        <taxon>Bacteria</taxon>
        <taxon>Pseudomonadati</taxon>
        <taxon>Pseudomonadota</taxon>
        <taxon>Betaproteobacteria</taxon>
        <taxon>Burkholderiales</taxon>
        <taxon>Comamonadaceae</taxon>
        <taxon>Diaphorobacter</taxon>
    </lineage>
</organism>
<dbReference type="PANTHER" id="PTHR30295:SF1">
    <property type="entry name" value="DNA PROTECTION DURING STARVATION PROTEIN"/>
    <property type="match status" value="1"/>
</dbReference>
<name>A0A7G9RNB3_9BURK</name>
<dbReference type="GO" id="GO:0005829">
    <property type="term" value="C:cytosol"/>
    <property type="evidence" value="ECO:0007669"/>
    <property type="project" value="TreeGrafter"/>
</dbReference>
<dbReference type="Gene3D" id="1.20.1260.10">
    <property type="match status" value="1"/>
</dbReference>
<dbReference type="KEGG" id="drg:H9K76_21835"/>
<proteinExistence type="predicted"/>
<gene>
    <name evidence="4" type="ORF">H9K76_21835</name>
</gene>
<dbReference type="GO" id="GO:0008199">
    <property type="term" value="F:ferric iron binding"/>
    <property type="evidence" value="ECO:0007669"/>
    <property type="project" value="InterPro"/>
</dbReference>
<dbReference type="AlphaFoldDB" id="A0A7G9RNB3"/>
<dbReference type="Pfam" id="PF00210">
    <property type="entry name" value="Ferritin"/>
    <property type="match status" value="1"/>
</dbReference>
<evidence type="ECO:0000313" key="4">
    <source>
        <dbReference type="EMBL" id="QNN57088.1"/>
    </source>
</evidence>
<evidence type="ECO:0000256" key="1">
    <source>
        <dbReference type="ARBA" id="ARBA00022434"/>
    </source>
</evidence>
<dbReference type="GO" id="GO:0020037">
    <property type="term" value="F:heme binding"/>
    <property type="evidence" value="ECO:0007669"/>
    <property type="project" value="TreeGrafter"/>
</dbReference>
<keyword evidence="5" id="KW-1185">Reference proteome</keyword>
<dbReference type="PANTHER" id="PTHR30295">
    <property type="entry name" value="BACTERIOFERRITIN"/>
    <property type="match status" value="1"/>
</dbReference>
<dbReference type="InterPro" id="IPR009040">
    <property type="entry name" value="Ferritin-like_diiron"/>
</dbReference>
<protein>
    <submittedName>
        <fullName evidence="4">Ferritin-like domain-containing protein</fullName>
    </submittedName>
</protein>
<accession>A0A7G9RNB3</accession>
<evidence type="ECO:0000313" key="5">
    <source>
        <dbReference type="Proteomes" id="UP000515811"/>
    </source>
</evidence>